<comment type="caution">
    <text evidence="7">The sequence shown here is derived from an EMBL/GenBank/DDBJ whole genome shotgun (WGS) entry which is preliminary data.</text>
</comment>
<dbReference type="Proteomes" id="UP000051686">
    <property type="component" value="Unassembled WGS sequence"/>
</dbReference>
<evidence type="ECO:0000313" key="7">
    <source>
        <dbReference type="EMBL" id="KRL04471.1"/>
    </source>
</evidence>
<evidence type="ECO:0000256" key="5">
    <source>
        <dbReference type="ARBA" id="ARBA00023136"/>
    </source>
</evidence>
<dbReference type="CDD" id="cd12827">
    <property type="entry name" value="EcCorA_ZntB-like_u2"/>
    <property type="match status" value="1"/>
</dbReference>
<sequence length="301" mass="34975">MIEITPINIGSFKTWLDVKNARQEDAVVLQEEYGLTQDVMDYAMDIDEPSNYDYDKKSKSQLFIYHLPYKTQQGYLTIPVAILLKGSLLITLTHFSDDHVEDIFRRDILKKAYTNINLTVLKLLKHLSDVFSLPTHELRRRRKELNDLLSERAENKHLIELANLRKSLIYFASSSQNNYIMLQNLKNKYFSRTFHENESEFLIDAQIEANQVQQLVEMESKIVAQLIATFDTILSNNLNGIMKLLTIWSVVLAIPTIITGFYGMNVSLPLIHAHMAWIIIVGITFILILWVLMVLHRHRII</sequence>
<protein>
    <submittedName>
        <fullName evidence="7">Mg2 transporter protein CorA family protein</fullName>
    </submittedName>
</protein>
<keyword evidence="3 6" id="KW-0812">Transmembrane</keyword>
<dbReference type="Pfam" id="PF01544">
    <property type="entry name" value="CorA"/>
    <property type="match status" value="1"/>
</dbReference>
<evidence type="ECO:0000256" key="2">
    <source>
        <dbReference type="ARBA" id="ARBA00009765"/>
    </source>
</evidence>
<dbReference type="RefSeq" id="WP_057896436.1">
    <property type="nucleotide sequence ID" value="NZ_AZEH01000039.1"/>
</dbReference>
<dbReference type="OrthoDB" id="9803416at2"/>
<dbReference type="InterPro" id="IPR047199">
    <property type="entry name" value="CorA-like"/>
</dbReference>
<gene>
    <name evidence="7" type="ORF">FD46_GL001601</name>
</gene>
<evidence type="ECO:0000256" key="1">
    <source>
        <dbReference type="ARBA" id="ARBA00004141"/>
    </source>
</evidence>
<evidence type="ECO:0000256" key="4">
    <source>
        <dbReference type="ARBA" id="ARBA00022989"/>
    </source>
</evidence>
<dbReference type="GO" id="GO:0016020">
    <property type="term" value="C:membrane"/>
    <property type="evidence" value="ECO:0007669"/>
    <property type="project" value="UniProtKB-SubCell"/>
</dbReference>
<accession>A0A0R1M8E0</accession>
<dbReference type="InterPro" id="IPR045863">
    <property type="entry name" value="CorA_TM1_TM2"/>
</dbReference>
<organism evidence="7 8">
    <name type="scientific">Liquorilactobacillus oeni DSM 19972</name>
    <dbReference type="NCBI Taxonomy" id="1423777"/>
    <lineage>
        <taxon>Bacteria</taxon>
        <taxon>Bacillati</taxon>
        <taxon>Bacillota</taxon>
        <taxon>Bacilli</taxon>
        <taxon>Lactobacillales</taxon>
        <taxon>Lactobacillaceae</taxon>
        <taxon>Liquorilactobacillus</taxon>
    </lineage>
</organism>
<keyword evidence="5 6" id="KW-0472">Membrane</keyword>
<dbReference type="GO" id="GO:0046873">
    <property type="term" value="F:metal ion transmembrane transporter activity"/>
    <property type="evidence" value="ECO:0007669"/>
    <property type="project" value="InterPro"/>
</dbReference>
<evidence type="ECO:0000313" key="8">
    <source>
        <dbReference type="Proteomes" id="UP000051686"/>
    </source>
</evidence>
<dbReference type="InterPro" id="IPR045861">
    <property type="entry name" value="CorA_cytoplasmic_dom"/>
</dbReference>
<reference evidence="7 8" key="1">
    <citation type="journal article" date="2015" name="Genome Announc.">
        <title>Expanding the biotechnology potential of lactobacilli through comparative genomics of 213 strains and associated genera.</title>
        <authorList>
            <person name="Sun Z."/>
            <person name="Harris H.M."/>
            <person name="McCann A."/>
            <person name="Guo C."/>
            <person name="Argimon S."/>
            <person name="Zhang W."/>
            <person name="Yang X."/>
            <person name="Jeffery I.B."/>
            <person name="Cooney J.C."/>
            <person name="Kagawa T.F."/>
            <person name="Liu W."/>
            <person name="Song Y."/>
            <person name="Salvetti E."/>
            <person name="Wrobel A."/>
            <person name="Rasinkangas P."/>
            <person name="Parkhill J."/>
            <person name="Rea M.C."/>
            <person name="O'Sullivan O."/>
            <person name="Ritari J."/>
            <person name="Douillard F.P."/>
            <person name="Paul Ross R."/>
            <person name="Yang R."/>
            <person name="Briner A.E."/>
            <person name="Felis G.E."/>
            <person name="de Vos W.M."/>
            <person name="Barrangou R."/>
            <person name="Klaenhammer T.R."/>
            <person name="Caufield P.W."/>
            <person name="Cui Y."/>
            <person name="Zhang H."/>
            <person name="O'Toole P.W."/>
        </authorList>
    </citation>
    <scope>NUCLEOTIDE SEQUENCE [LARGE SCALE GENOMIC DNA]</scope>
    <source>
        <strain evidence="7 8">DSM 19972</strain>
    </source>
</reference>
<dbReference type="PATRIC" id="fig|1423777.3.peg.1652"/>
<dbReference type="InterPro" id="IPR002523">
    <property type="entry name" value="MgTranspt_CorA/ZnTranspt_ZntB"/>
</dbReference>
<dbReference type="AlphaFoldDB" id="A0A0R1M8E0"/>
<dbReference type="PANTHER" id="PTHR47891:SF1">
    <property type="entry name" value="CORA-MAGNESIUM AND COBALT TRANSPORTER"/>
    <property type="match status" value="1"/>
</dbReference>
<evidence type="ECO:0000256" key="3">
    <source>
        <dbReference type="ARBA" id="ARBA00022692"/>
    </source>
</evidence>
<dbReference type="Gene3D" id="1.20.58.340">
    <property type="entry name" value="Magnesium transport protein CorA, transmembrane region"/>
    <property type="match status" value="2"/>
</dbReference>
<name>A0A0R1M8E0_9LACO</name>
<dbReference type="SUPFAM" id="SSF144083">
    <property type="entry name" value="Magnesium transport protein CorA, transmembrane region"/>
    <property type="match status" value="1"/>
</dbReference>
<comment type="subcellular location">
    <subcellularLocation>
        <location evidence="1">Membrane</location>
        <topology evidence="1">Multi-pass membrane protein</topology>
    </subcellularLocation>
</comment>
<comment type="similarity">
    <text evidence="2">Belongs to the CorA metal ion transporter (MIT) (TC 1.A.35) family.</text>
</comment>
<dbReference type="PANTHER" id="PTHR47891">
    <property type="entry name" value="TRANSPORTER-RELATED"/>
    <property type="match status" value="1"/>
</dbReference>
<feature type="transmembrane region" description="Helical" evidence="6">
    <location>
        <begin position="244"/>
        <end position="263"/>
    </location>
</feature>
<dbReference type="SUPFAM" id="SSF143865">
    <property type="entry name" value="CorA soluble domain-like"/>
    <property type="match status" value="1"/>
</dbReference>
<feature type="transmembrane region" description="Helical" evidence="6">
    <location>
        <begin position="275"/>
        <end position="295"/>
    </location>
</feature>
<evidence type="ECO:0000256" key="6">
    <source>
        <dbReference type="SAM" id="Phobius"/>
    </source>
</evidence>
<dbReference type="Gene3D" id="3.30.460.20">
    <property type="entry name" value="CorA soluble domain-like"/>
    <property type="match status" value="1"/>
</dbReference>
<keyword evidence="8" id="KW-1185">Reference proteome</keyword>
<proteinExistence type="inferred from homology"/>
<keyword evidence="4 6" id="KW-1133">Transmembrane helix</keyword>
<dbReference type="EMBL" id="AZEH01000039">
    <property type="protein sequence ID" value="KRL04471.1"/>
    <property type="molecule type" value="Genomic_DNA"/>
</dbReference>